<protein>
    <submittedName>
        <fullName evidence="2">Uncharacterized protein</fullName>
    </submittedName>
</protein>
<keyword evidence="3" id="KW-1185">Reference proteome</keyword>
<dbReference type="AlphaFoldDB" id="A0A2T4ALI2"/>
<proteinExistence type="predicted"/>
<gene>
    <name evidence="2" type="ORF">M431DRAFT_528757</name>
</gene>
<dbReference type="Proteomes" id="UP000241690">
    <property type="component" value="Unassembled WGS sequence"/>
</dbReference>
<accession>A0A2T4ALI2</accession>
<dbReference type="EMBL" id="KZ679677">
    <property type="protein sequence ID" value="PTB57923.1"/>
    <property type="molecule type" value="Genomic_DNA"/>
</dbReference>
<evidence type="ECO:0000313" key="3">
    <source>
        <dbReference type="Proteomes" id="UP000241690"/>
    </source>
</evidence>
<feature type="compositionally biased region" description="Polar residues" evidence="1">
    <location>
        <begin position="206"/>
        <end position="230"/>
    </location>
</feature>
<name>A0A2T4ALI2_TRIHA</name>
<sequence>MTTLSFQTAISYLHHTTVCMSRLNLQSRSGSYHTIVSASQQLEKTAMRIRDFGRSVRDHIATSWTRLGRNRDTTQQDLESGSRENLFSRLEASRREIMVRRTIRQETHPRPTDLLHDPYPSFSPVEGVHVRRTVSSEFTHHQLTIRAQEEFTPPGSPTGTTLGIPAEHLLDENPEEMMGDIIQALPPNFDNPFVRSRRSLADSDESSGTLSDDSIQSSFPNIATPVTQPGSPVGDSPVRAATGASLGRDPDNGPVVFVGGGYVTDGSNVMYICRRCGGGTAHYTRDQWDHILRMSRKMGD</sequence>
<evidence type="ECO:0000256" key="1">
    <source>
        <dbReference type="SAM" id="MobiDB-lite"/>
    </source>
</evidence>
<dbReference type="RefSeq" id="XP_024777600.1">
    <property type="nucleotide sequence ID" value="XM_024920747.1"/>
</dbReference>
<organism evidence="2 3">
    <name type="scientific">Trichoderma harzianum CBS 226.95</name>
    <dbReference type="NCBI Taxonomy" id="983964"/>
    <lineage>
        <taxon>Eukaryota</taxon>
        <taxon>Fungi</taxon>
        <taxon>Dikarya</taxon>
        <taxon>Ascomycota</taxon>
        <taxon>Pezizomycotina</taxon>
        <taxon>Sordariomycetes</taxon>
        <taxon>Hypocreomycetidae</taxon>
        <taxon>Hypocreales</taxon>
        <taxon>Hypocreaceae</taxon>
        <taxon>Trichoderma</taxon>
    </lineage>
</organism>
<feature type="region of interest" description="Disordered" evidence="1">
    <location>
        <begin position="193"/>
        <end position="254"/>
    </location>
</feature>
<evidence type="ECO:0000313" key="2">
    <source>
        <dbReference type="EMBL" id="PTB57923.1"/>
    </source>
</evidence>
<reference evidence="2 3" key="1">
    <citation type="submission" date="2016-07" db="EMBL/GenBank/DDBJ databases">
        <title>Multiple horizontal gene transfer events from other fungi enriched the ability of initially mycotrophic Trichoderma (Ascomycota) to feed on dead plant biomass.</title>
        <authorList>
            <consortium name="DOE Joint Genome Institute"/>
            <person name="Aerts A."/>
            <person name="Atanasova L."/>
            <person name="Chenthamara K."/>
            <person name="Zhang J."/>
            <person name="Grujic M."/>
            <person name="Henrissat B."/>
            <person name="Kuo A."/>
            <person name="Salamov A."/>
            <person name="Lipzen A."/>
            <person name="Labutti K."/>
            <person name="Barry K."/>
            <person name="Miao Y."/>
            <person name="Rahimi M.J."/>
            <person name="Shen Q."/>
            <person name="Grigoriev I.V."/>
            <person name="Kubicek C.P."/>
            <person name="Druzhinina I.S."/>
        </authorList>
    </citation>
    <scope>NUCLEOTIDE SEQUENCE [LARGE SCALE GENOMIC DNA]</scope>
    <source>
        <strain evidence="2 3">CBS 226.95</strain>
    </source>
</reference>
<dbReference type="GeneID" id="36629316"/>